<reference evidence="2 3" key="1">
    <citation type="submission" date="2019-05" db="EMBL/GenBank/DDBJ databases">
        <title>Another draft genome of Portunus trituberculatus and its Hox gene families provides insights of decapod evolution.</title>
        <authorList>
            <person name="Jeong J.-H."/>
            <person name="Song I."/>
            <person name="Kim S."/>
            <person name="Choi T."/>
            <person name="Kim D."/>
            <person name="Ryu S."/>
            <person name="Kim W."/>
        </authorList>
    </citation>
    <scope>NUCLEOTIDE SEQUENCE [LARGE SCALE GENOMIC DNA]</scope>
    <source>
        <tissue evidence="2">Muscle</tissue>
    </source>
</reference>
<name>A0A5B7FFU7_PORTR</name>
<organism evidence="2 3">
    <name type="scientific">Portunus trituberculatus</name>
    <name type="common">Swimming crab</name>
    <name type="synonym">Neptunus trituberculatus</name>
    <dbReference type="NCBI Taxonomy" id="210409"/>
    <lineage>
        <taxon>Eukaryota</taxon>
        <taxon>Metazoa</taxon>
        <taxon>Ecdysozoa</taxon>
        <taxon>Arthropoda</taxon>
        <taxon>Crustacea</taxon>
        <taxon>Multicrustacea</taxon>
        <taxon>Malacostraca</taxon>
        <taxon>Eumalacostraca</taxon>
        <taxon>Eucarida</taxon>
        <taxon>Decapoda</taxon>
        <taxon>Pleocyemata</taxon>
        <taxon>Brachyura</taxon>
        <taxon>Eubrachyura</taxon>
        <taxon>Portunoidea</taxon>
        <taxon>Portunidae</taxon>
        <taxon>Portuninae</taxon>
        <taxon>Portunus</taxon>
    </lineage>
</organism>
<evidence type="ECO:0000313" key="3">
    <source>
        <dbReference type="Proteomes" id="UP000324222"/>
    </source>
</evidence>
<feature type="region of interest" description="Disordered" evidence="1">
    <location>
        <begin position="64"/>
        <end position="90"/>
    </location>
</feature>
<dbReference type="AlphaFoldDB" id="A0A5B7FFU7"/>
<evidence type="ECO:0000256" key="1">
    <source>
        <dbReference type="SAM" id="MobiDB-lite"/>
    </source>
</evidence>
<comment type="caution">
    <text evidence="2">The sequence shown here is derived from an EMBL/GenBank/DDBJ whole genome shotgun (WGS) entry which is preliminary data.</text>
</comment>
<feature type="compositionally biased region" description="Low complexity" evidence="1">
    <location>
        <begin position="189"/>
        <end position="199"/>
    </location>
</feature>
<dbReference type="Proteomes" id="UP000324222">
    <property type="component" value="Unassembled WGS sequence"/>
</dbReference>
<evidence type="ECO:0000313" key="2">
    <source>
        <dbReference type="EMBL" id="MPC43983.1"/>
    </source>
</evidence>
<dbReference type="EMBL" id="VSRR010006073">
    <property type="protein sequence ID" value="MPC43983.1"/>
    <property type="molecule type" value="Genomic_DNA"/>
</dbReference>
<protein>
    <submittedName>
        <fullName evidence="2">Uncharacterized protein</fullName>
    </submittedName>
</protein>
<feature type="region of interest" description="Disordered" evidence="1">
    <location>
        <begin position="171"/>
        <end position="199"/>
    </location>
</feature>
<sequence>MEEDQDNSELRYARGHVFRDASKHSHKITKLLLNWSHFPAAYPPPCCIPGMSAAHHLLGTLVPGKLPPHPTPKSVHHNPHKTTQSSLPQWFSAPSLPPEYNYHHHYHHRHHYLNDNIWRALPACQLFRTKDEGGGSGPTLGGWTTPTPILLRSPGALLRLFSMGIGMAASGKGEGQSARVEGGRHGRLSSGASPASPSAVSCVRGRHLIA</sequence>
<keyword evidence="3" id="KW-1185">Reference proteome</keyword>
<accession>A0A5B7FFU7</accession>
<gene>
    <name evidence="2" type="ORF">E2C01_037642</name>
</gene>
<proteinExistence type="predicted"/>